<dbReference type="PANTHER" id="PTHR43236:SF1">
    <property type="entry name" value="BLL7220 PROTEIN"/>
    <property type="match status" value="1"/>
</dbReference>
<accession>B8JF97</accession>
<keyword evidence="4" id="KW-1185">Reference proteome</keyword>
<dbReference type="InterPro" id="IPR052345">
    <property type="entry name" value="Rad_response_metalloprotease"/>
</dbReference>
<dbReference type="PROSITE" id="PS50943">
    <property type="entry name" value="HTH_CROC1"/>
    <property type="match status" value="1"/>
</dbReference>
<dbReference type="RefSeq" id="WP_012632446.1">
    <property type="nucleotide sequence ID" value="NC_011891.1"/>
</dbReference>
<reference evidence="3" key="1">
    <citation type="submission" date="2009-01" db="EMBL/GenBank/DDBJ databases">
        <title>Complete sequence of Anaeromyxobacter dehalogenans 2CP-1.</title>
        <authorList>
            <consortium name="US DOE Joint Genome Institute"/>
            <person name="Lucas S."/>
            <person name="Copeland A."/>
            <person name="Lapidus A."/>
            <person name="Glavina del Rio T."/>
            <person name="Dalin E."/>
            <person name="Tice H."/>
            <person name="Bruce D."/>
            <person name="Goodwin L."/>
            <person name="Pitluck S."/>
            <person name="Saunders E."/>
            <person name="Brettin T."/>
            <person name="Detter J.C."/>
            <person name="Han C."/>
            <person name="Larimer F."/>
            <person name="Land M."/>
            <person name="Hauser L."/>
            <person name="Kyrpides N."/>
            <person name="Ovchinnikova G."/>
            <person name="Beliaev A.S."/>
            <person name="Richardson P."/>
        </authorList>
    </citation>
    <scope>NUCLEOTIDE SEQUENCE</scope>
    <source>
        <strain evidence="3">2CP-1</strain>
    </source>
</reference>
<proteinExistence type="inferred from homology"/>
<evidence type="ECO:0000313" key="3">
    <source>
        <dbReference type="EMBL" id="ACL64454.1"/>
    </source>
</evidence>
<dbReference type="GO" id="GO:0003677">
    <property type="term" value="F:DNA binding"/>
    <property type="evidence" value="ECO:0007669"/>
    <property type="project" value="InterPro"/>
</dbReference>
<dbReference type="Pfam" id="PF01381">
    <property type="entry name" value="HTH_3"/>
    <property type="match status" value="1"/>
</dbReference>
<dbReference type="PANTHER" id="PTHR43236">
    <property type="entry name" value="ANTITOXIN HIGA1"/>
    <property type="match status" value="1"/>
</dbReference>
<comment type="similarity">
    <text evidence="1">Belongs to the short-chain fatty acyl-CoA assimilation regulator (ScfR) family.</text>
</comment>
<dbReference type="InterPro" id="IPR010359">
    <property type="entry name" value="IrrE_HExxH"/>
</dbReference>
<evidence type="ECO:0000313" key="4">
    <source>
        <dbReference type="Proteomes" id="UP000007089"/>
    </source>
</evidence>
<dbReference type="CDD" id="cd00093">
    <property type="entry name" value="HTH_XRE"/>
    <property type="match status" value="1"/>
</dbReference>
<dbReference type="InterPro" id="IPR010982">
    <property type="entry name" value="Lambda_DNA-bd_dom_sf"/>
</dbReference>
<dbReference type="Gene3D" id="1.10.260.40">
    <property type="entry name" value="lambda repressor-like DNA-binding domains"/>
    <property type="match status" value="1"/>
</dbReference>
<dbReference type="Gene3D" id="1.10.10.2910">
    <property type="match status" value="1"/>
</dbReference>
<dbReference type="Pfam" id="PF06114">
    <property type="entry name" value="Peptidase_M78"/>
    <property type="match status" value="1"/>
</dbReference>
<feature type="domain" description="HTH cro/C1-type" evidence="2">
    <location>
        <begin position="11"/>
        <end position="65"/>
    </location>
</feature>
<dbReference type="SMART" id="SM00530">
    <property type="entry name" value="HTH_XRE"/>
    <property type="match status" value="1"/>
</dbReference>
<dbReference type="EMBL" id="CP001359">
    <property type="protein sequence ID" value="ACL64454.1"/>
    <property type="molecule type" value="Genomic_DNA"/>
</dbReference>
<organism evidence="3 4">
    <name type="scientific">Anaeromyxobacter dehalogenans (strain ATCC BAA-258 / DSM 21875 / 2CP-1)</name>
    <dbReference type="NCBI Taxonomy" id="455488"/>
    <lineage>
        <taxon>Bacteria</taxon>
        <taxon>Pseudomonadati</taxon>
        <taxon>Myxococcota</taxon>
        <taxon>Myxococcia</taxon>
        <taxon>Myxococcales</taxon>
        <taxon>Cystobacterineae</taxon>
        <taxon>Anaeromyxobacteraceae</taxon>
        <taxon>Anaeromyxobacter</taxon>
    </lineage>
</organism>
<evidence type="ECO:0000259" key="2">
    <source>
        <dbReference type="PROSITE" id="PS50943"/>
    </source>
</evidence>
<protein>
    <submittedName>
        <fullName evidence="3">Helix-turn-helix domain protein</fullName>
    </submittedName>
</protein>
<name>B8JF97_ANAD2</name>
<dbReference type="KEGG" id="acp:A2cp1_1107"/>
<evidence type="ECO:0000256" key="1">
    <source>
        <dbReference type="ARBA" id="ARBA00007227"/>
    </source>
</evidence>
<sequence>MISSQKLGERIAFARKNANLTQADLAAKIGVARTTLVAVEKGERRPSNAELIKLAGFLKVSVHDLLREHAVTGEVSPRFRMTAPPGNATEANAVVKRLQSLGSRYAELEQLLGLRRIPAPLESIEAYRADRAGAGWVSGAPNAMRLLGQDAARTVRNALDVGDGPALSLEQQLELQAGLRIFHLPMPNAIAAMLIWSDELGACVAINRGHPLERRRWSLSHETAHFLRDREEGEVLPLHLARRTDPAEVFAESFAQEFLMPSGAIARRFSERVRANGRFTIADILWMAHLYQVSFQAMTLRLEDLELLPSGTYEGLAEKKFKASEAAESLGLQSITQPRPELLPDRFISLAAQAYEKELISETEFASYLEVDRVTARRVYQSRRQSQVEDGMVVELDLGREFVTQAGHEP</sequence>
<dbReference type="InterPro" id="IPR001387">
    <property type="entry name" value="Cro/C1-type_HTH"/>
</dbReference>
<dbReference type="AlphaFoldDB" id="B8JF97"/>
<dbReference type="SUPFAM" id="SSF47413">
    <property type="entry name" value="lambda repressor-like DNA-binding domains"/>
    <property type="match status" value="1"/>
</dbReference>
<dbReference type="Proteomes" id="UP000007089">
    <property type="component" value="Chromosome"/>
</dbReference>
<gene>
    <name evidence="3" type="ordered locus">A2cp1_1107</name>
</gene>
<dbReference type="HOGENOM" id="CLU_053651_0_1_7"/>